<protein>
    <submittedName>
        <fullName evidence="2">Uncharacterized protein</fullName>
    </submittedName>
</protein>
<comment type="caution">
    <text evidence="2">The sequence shown here is derived from an EMBL/GenBank/DDBJ whole genome shotgun (WGS) entry which is preliminary data.</text>
</comment>
<evidence type="ECO:0000256" key="1">
    <source>
        <dbReference type="SAM" id="MobiDB-lite"/>
    </source>
</evidence>
<name>A0AAV4YDW0_CAEEX</name>
<accession>A0AAV4YDW0</accession>
<keyword evidence="3" id="KW-1185">Reference proteome</keyword>
<dbReference type="Proteomes" id="UP001054945">
    <property type="component" value="Unassembled WGS sequence"/>
</dbReference>
<proteinExistence type="predicted"/>
<evidence type="ECO:0000313" key="2">
    <source>
        <dbReference type="EMBL" id="GIZ04694.1"/>
    </source>
</evidence>
<reference evidence="2 3" key="1">
    <citation type="submission" date="2021-06" db="EMBL/GenBank/DDBJ databases">
        <title>Caerostris extrusa draft genome.</title>
        <authorList>
            <person name="Kono N."/>
            <person name="Arakawa K."/>
        </authorList>
    </citation>
    <scope>NUCLEOTIDE SEQUENCE [LARGE SCALE GENOMIC DNA]</scope>
</reference>
<sequence length="84" mass="9606">MPVNYLITWQISQSKPFIRQLVDVMPIFEMYHGPLAHPIFLLQISPNISVPQSAKKEENHSTTTLLPFSDWSMPGPHIAGRNHQ</sequence>
<evidence type="ECO:0000313" key="3">
    <source>
        <dbReference type="Proteomes" id="UP001054945"/>
    </source>
</evidence>
<dbReference type="EMBL" id="BPLR01019123">
    <property type="protein sequence ID" value="GIZ04694.1"/>
    <property type="molecule type" value="Genomic_DNA"/>
</dbReference>
<feature type="region of interest" description="Disordered" evidence="1">
    <location>
        <begin position="54"/>
        <end position="84"/>
    </location>
</feature>
<dbReference type="AlphaFoldDB" id="A0AAV4YDW0"/>
<organism evidence="2 3">
    <name type="scientific">Caerostris extrusa</name>
    <name type="common">Bark spider</name>
    <name type="synonym">Caerostris bankana</name>
    <dbReference type="NCBI Taxonomy" id="172846"/>
    <lineage>
        <taxon>Eukaryota</taxon>
        <taxon>Metazoa</taxon>
        <taxon>Ecdysozoa</taxon>
        <taxon>Arthropoda</taxon>
        <taxon>Chelicerata</taxon>
        <taxon>Arachnida</taxon>
        <taxon>Araneae</taxon>
        <taxon>Araneomorphae</taxon>
        <taxon>Entelegynae</taxon>
        <taxon>Araneoidea</taxon>
        <taxon>Araneidae</taxon>
        <taxon>Caerostris</taxon>
    </lineage>
</organism>
<gene>
    <name evidence="2" type="ORF">CEXT_9641</name>
</gene>